<gene>
    <name evidence="15" type="ORF">IEO21_09856</name>
</gene>
<feature type="domain" description="Integrase catalytic" evidence="14">
    <location>
        <begin position="799"/>
        <end position="959"/>
    </location>
</feature>
<dbReference type="GO" id="GO:0004190">
    <property type="term" value="F:aspartic-type endopeptidase activity"/>
    <property type="evidence" value="ECO:0007669"/>
    <property type="project" value="UniProtKB-KW"/>
</dbReference>
<evidence type="ECO:0000256" key="11">
    <source>
        <dbReference type="ARBA" id="ARBA00023172"/>
    </source>
</evidence>
<keyword evidence="4" id="KW-0378">Hydrolase</keyword>
<dbReference type="InterPro" id="IPR036397">
    <property type="entry name" value="RNaseH_sf"/>
</dbReference>
<comment type="caution">
    <text evidence="15">The sequence shown here is derived from an EMBL/GenBank/DDBJ whole genome shotgun (WGS) entry which is preliminary data.</text>
</comment>
<evidence type="ECO:0000256" key="4">
    <source>
        <dbReference type="ARBA" id="ARBA00022801"/>
    </source>
</evidence>
<keyword evidence="12" id="KW-0511">Multifunctional enzyme</keyword>
<dbReference type="GO" id="GO:0003677">
    <property type="term" value="F:DNA binding"/>
    <property type="evidence" value="ECO:0007669"/>
    <property type="project" value="UniProtKB-KW"/>
</dbReference>
<evidence type="ECO:0000313" key="15">
    <source>
        <dbReference type="EMBL" id="KAF9802640.1"/>
    </source>
</evidence>
<dbReference type="Pfam" id="PF24626">
    <property type="entry name" value="SH3_Tf2-1"/>
    <property type="match status" value="1"/>
</dbReference>
<dbReference type="Gene3D" id="3.10.10.10">
    <property type="entry name" value="HIV Type 1 Reverse Transcriptase, subunit A, domain 1"/>
    <property type="match status" value="1"/>
</dbReference>
<dbReference type="GO" id="GO:0046872">
    <property type="term" value="F:metal ion binding"/>
    <property type="evidence" value="ECO:0007669"/>
    <property type="project" value="UniProtKB-KW"/>
</dbReference>
<proteinExistence type="predicted"/>
<keyword evidence="8" id="KW-0695">RNA-directed DNA polymerase</keyword>
<dbReference type="GO" id="GO:0006508">
    <property type="term" value="P:proteolysis"/>
    <property type="evidence" value="ECO:0007669"/>
    <property type="project" value="UniProtKB-KW"/>
</dbReference>
<evidence type="ECO:0000256" key="2">
    <source>
        <dbReference type="ARBA" id="ARBA00022723"/>
    </source>
</evidence>
<dbReference type="Gene3D" id="1.10.340.70">
    <property type="match status" value="1"/>
</dbReference>
<dbReference type="InterPro" id="IPR043502">
    <property type="entry name" value="DNA/RNA_pol_sf"/>
</dbReference>
<reference evidence="15" key="1">
    <citation type="submission" date="2020-11" db="EMBL/GenBank/DDBJ databases">
        <authorList>
            <person name="Koelle M."/>
            <person name="Horta M.A.C."/>
            <person name="Nowrousian M."/>
            <person name="Ohm R.A."/>
            <person name="Benz P."/>
            <person name="Pilgard A."/>
        </authorList>
    </citation>
    <scope>NUCLEOTIDE SEQUENCE</scope>
    <source>
        <strain evidence="15">FPRL280</strain>
    </source>
</reference>
<dbReference type="Pfam" id="PF00692">
    <property type="entry name" value="dUTPase"/>
    <property type="match status" value="1"/>
</dbReference>
<evidence type="ECO:0000256" key="1">
    <source>
        <dbReference type="ARBA" id="ARBA00022670"/>
    </source>
</evidence>
<keyword evidence="7" id="KW-0229">DNA integration</keyword>
<dbReference type="InterPro" id="IPR033704">
    <property type="entry name" value="dUTPase_trimeric"/>
</dbReference>
<evidence type="ECO:0000256" key="5">
    <source>
        <dbReference type="ARBA" id="ARBA00022842"/>
    </source>
</evidence>
<dbReference type="GO" id="GO:0005634">
    <property type="term" value="C:nucleus"/>
    <property type="evidence" value="ECO:0007669"/>
    <property type="project" value="UniProtKB-ARBA"/>
</dbReference>
<dbReference type="CDD" id="cd09274">
    <property type="entry name" value="RNase_HI_RT_Ty3"/>
    <property type="match status" value="1"/>
</dbReference>
<dbReference type="EMBL" id="JADOXO010000564">
    <property type="protein sequence ID" value="KAF9802640.1"/>
    <property type="molecule type" value="Genomic_DNA"/>
</dbReference>
<dbReference type="GO" id="GO:0003887">
    <property type="term" value="F:DNA-directed DNA polymerase activity"/>
    <property type="evidence" value="ECO:0007669"/>
    <property type="project" value="UniProtKB-KW"/>
</dbReference>
<keyword evidence="11" id="KW-0233">DNA recombination</keyword>
<sequence>MAIPKGHYGRIAPRSGLALKEIDVTAGVIDSNYQGKVSVLLVNNSALPFTVKAGDRGAQLNLGRISTPPVTLTDRINKTEHGEDGFGSTGIASIEEQAEDIDDNEFIISYLSGTPMITKYEKQKSLAIRNVPLKERLSELLSGYKRLHNSMIWKIHHDIRRVTTSTKLAASNAQGKTEKTLPQMIPSYLHDLLPVFDKGTAARLPDHTKYDHKINLKEGFADMKQQVYPLNPQQRKELDKFLEENLSKGYIRPSKSPLASPFFFVGKKDGSLRPCQDYWLLNENTVKDRYPLPLISDLLDKLKHTKVFMKMDLRTAYNNVRIKKGDEWKAAFIVPGTDGKPPQLYEPTVMFFGLCNSPATFQRMMNTIFADMLQEGWLCIYMDDILIFSQDKAEHEERTRRVIERLRQHDLYLKPKKCTFDVTEVEFLGMIIRPGEITMDPVKLAGIADWPVPSNLRQVRAFIGFGNFYCRFIKGFSDKAQQLVTLTWKDVAWTWGSDQQKAFETLKKAFLEEPVLCMPDPDRPFAIKTDASKFATGAVLRQRDDNGDWHPCGYLSQSFNAAERNYDIYDRELYAVIRTLDEWRHYLIGSPYPVTILSDHKNLTYWKQAKDMNRRQARWASKLTKFDFRLVHVPGTQMVQSDALSRRPDHDDGSNDNTDIVMLPPEVWVAAIDIDTRDTILSFKDDPIMKEGLTAARTGGTPCTGTDWSIDDDLLLYQDQVYVPPDESLRKCLVSHYHDLPSAGHPGVQKTLLGLHRDYWWPSMAQFVACYVNSCGICQQMKVNTHPARLPITPIRPRANAKPFSTFSCNYITNLPLSNGFDLILVVVDHDLIKGVIFIPCNKTIDALGTVDAMYREVYKWFGLPDKIISDRGPQFVSKVFQELCKMTGVQSAMSTAFHPQTDGETERVNQELEIYLRCFTANDPDKWADHLHTAQFAHNSPKHSTMKTSPFKLMMGYEPRGIPTTHPRSNTPQAAYRLKDLQNICEEAHAEMEMAQNILAKRVKRKGGSFRKGQLVWLDSWNLKLLYPSRKLAPRREGPFKVLDKIGTVVYKLDLPSTWQVHLIFHEWLLSPYSETEIHGLNYTRPPPDLIEGEDNYEVEAIIGH</sequence>
<evidence type="ECO:0000259" key="14">
    <source>
        <dbReference type="PROSITE" id="PS50994"/>
    </source>
</evidence>
<keyword evidence="9" id="KW-0239">DNA-directed DNA polymerase</keyword>
<dbReference type="InterPro" id="IPR041588">
    <property type="entry name" value="Integrase_H2C2"/>
</dbReference>
<keyword evidence="9" id="KW-0548">Nucleotidyltransferase</keyword>
<accession>A0A8H7NTM4</accession>
<dbReference type="GO" id="GO:0015074">
    <property type="term" value="P:DNA integration"/>
    <property type="evidence" value="ECO:0007669"/>
    <property type="project" value="UniProtKB-KW"/>
</dbReference>
<dbReference type="FunFam" id="3.30.70.270:FF:000020">
    <property type="entry name" value="Transposon Tf2-6 polyprotein-like Protein"/>
    <property type="match status" value="1"/>
</dbReference>
<dbReference type="GO" id="GO:0003723">
    <property type="term" value="F:RNA binding"/>
    <property type="evidence" value="ECO:0007669"/>
    <property type="project" value="UniProtKB-KW"/>
</dbReference>
<dbReference type="CDD" id="cd01647">
    <property type="entry name" value="RT_LTR"/>
    <property type="match status" value="1"/>
</dbReference>
<dbReference type="InterPro" id="IPR012337">
    <property type="entry name" value="RNaseH-like_sf"/>
</dbReference>
<dbReference type="GO" id="GO:0004519">
    <property type="term" value="F:endonuclease activity"/>
    <property type="evidence" value="ECO:0007669"/>
    <property type="project" value="UniProtKB-KW"/>
</dbReference>
<dbReference type="InterPro" id="IPR000477">
    <property type="entry name" value="RT_dom"/>
</dbReference>
<evidence type="ECO:0000256" key="10">
    <source>
        <dbReference type="ARBA" id="ARBA00023125"/>
    </source>
</evidence>
<dbReference type="InterPro" id="IPR001584">
    <property type="entry name" value="Integrase_cat-core"/>
</dbReference>
<evidence type="ECO:0000313" key="16">
    <source>
        <dbReference type="Proteomes" id="UP000639403"/>
    </source>
</evidence>
<feature type="domain" description="Reverse transcriptase" evidence="13">
    <location>
        <begin position="246"/>
        <end position="432"/>
    </location>
</feature>
<evidence type="ECO:0000256" key="6">
    <source>
        <dbReference type="ARBA" id="ARBA00022884"/>
    </source>
</evidence>
<dbReference type="CDD" id="cd07557">
    <property type="entry name" value="trimeric_dUTPase"/>
    <property type="match status" value="1"/>
</dbReference>
<organism evidence="15 16">
    <name type="scientific">Rhodonia placenta</name>
    <dbReference type="NCBI Taxonomy" id="104341"/>
    <lineage>
        <taxon>Eukaryota</taxon>
        <taxon>Fungi</taxon>
        <taxon>Dikarya</taxon>
        <taxon>Basidiomycota</taxon>
        <taxon>Agaricomycotina</taxon>
        <taxon>Agaricomycetes</taxon>
        <taxon>Polyporales</taxon>
        <taxon>Adustoporiaceae</taxon>
        <taxon>Rhodonia</taxon>
    </lineage>
</organism>
<dbReference type="AlphaFoldDB" id="A0A8H7NTM4"/>
<keyword evidence="5" id="KW-0460">Magnesium</keyword>
<dbReference type="SUPFAM" id="SSF56672">
    <property type="entry name" value="DNA/RNA polymerases"/>
    <property type="match status" value="1"/>
</dbReference>
<dbReference type="SUPFAM" id="SSF53098">
    <property type="entry name" value="Ribonuclease H-like"/>
    <property type="match status" value="1"/>
</dbReference>
<dbReference type="Gene3D" id="2.70.40.10">
    <property type="match status" value="1"/>
</dbReference>
<keyword evidence="2" id="KW-0479">Metal-binding</keyword>
<evidence type="ECO:0000256" key="7">
    <source>
        <dbReference type="ARBA" id="ARBA00022908"/>
    </source>
</evidence>
<reference evidence="15" key="2">
    <citation type="journal article" name="Front. Microbiol.">
        <title>Degradative Capacity of Two Strains of Rhodonia placenta: From Phenotype to Genotype.</title>
        <authorList>
            <person name="Kolle M."/>
            <person name="Horta M.A.C."/>
            <person name="Nowrousian M."/>
            <person name="Ohm R.A."/>
            <person name="Benz J.P."/>
            <person name="Pilgard A."/>
        </authorList>
    </citation>
    <scope>NUCLEOTIDE SEQUENCE</scope>
    <source>
        <strain evidence="15">FPRL280</strain>
    </source>
</reference>
<dbReference type="PANTHER" id="PTHR37984">
    <property type="entry name" value="PROTEIN CBG26694"/>
    <property type="match status" value="1"/>
</dbReference>
<dbReference type="InterPro" id="IPR036157">
    <property type="entry name" value="dUTPase-like_sf"/>
</dbReference>
<dbReference type="FunFam" id="3.30.70.270:FF:000003">
    <property type="entry name" value="Transposon Ty3-G Gag-Pol polyprotein"/>
    <property type="match status" value="1"/>
</dbReference>
<dbReference type="Pfam" id="PF17921">
    <property type="entry name" value="Integrase_H2C2"/>
    <property type="match status" value="1"/>
</dbReference>
<dbReference type="Pfam" id="PF00078">
    <property type="entry name" value="RVT_1"/>
    <property type="match status" value="1"/>
</dbReference>
<keyword evidence="3" id="KW-0064">Aspartyl protease</keyword>
<dbReference type="SUPFAM" id="SSF51283">
    <property type="entry name" value="dUTPase-like"/>
    <property type="match status" value="1"/>
</dbReference>
<evidence type="ECO:0000256" key="8">
    <source>
        <dbReference type="ARBA" id="ARBA00022918"/>
    </source>
</evidence>
<dbReference type="InterPro" id="IPR050951">
    <property type="entry name" value="Retrovirus_Pol_polyprotein"/>
</dbReference>
<dbReference type="PROSITE" id="PS50878">
    <property type="entry name" value="RT_POL"/>
    <property type="match status" value="1"/>
</dbReference>
<dbReference type="PROSITE" id="PS50994">
    <property type="entry name" value="INTEGRASE"/>
    <property type="match status" value="1"/>
</dbReference>
<dbReference type="InterPro" id="IPR056924">
    <property type="entry name" value="SH3_Tf2-1"/>
</dbReference>
<keyword evidence="6" id="KW-0694">RNA-binding</keyword>
<dbReference type="Gene3D" id="3.30.420.10">
    <property type="entry name" value="Ribonuclease H-like superfamily/Ribonuclease H"/>
    <property type="match status" value="1"/>
</dbReference>
<dbReference type="InterPro" id="IPR043128">
    <property type="entry name" value="Rev_trsase/Diguanyl_cyclase"/>
</dbReference>
<evidence type="ECO:0000256" key="12">
    <source>
        <dbReference type="ARBA" id="ARBA00023268"/>
    </source>
</evidence>
<evidence type="ECO:0000256" key="9">
    <source>
        <dbReference type="ARBA" id="ARBA00022932"/>
    </source>
</evidence>
<dbReference type="Gene3D" id="3.30.70.270">
    <property type="match status" value="2"/>
</dbReference>
<dbReference type="Proteomes" id="UP000639403">
    <property type="component" value="Unassembled WGS sequence"/>
</dbReference>
<dbReference type="GO" id="GO:0006310">
    <property type="term" value="P:DNA recombination"/>
    <property type="evidence" value="ECO:0007669"/>
    <property type="project" value="UniProtKB-KW"/>
</dbReference>
<dbReference type="InterPro" id="IPR041577">
    <property type="entry name" value="RT_RNaseH_2"/>
</dbReference>
<protein>
    <submittedName>
        <fullName evidence="15">Uncharacterized protein</fullName>
    </submittedName>
</protein>
<keyword evidence="1" id="KW-0645">Protease</keyword>
<dbReference type="GO" id="GO:0003964">
    <property type="term" value="F:RNA-directed DNA polymerase activity"/>
    <property type="evidence" value="ECO:0007669"/>
    <property type="project" value="UniProtKB-KW"/>
</dbReference>
<dbReference type="InterPro" id="IPR029054">
    <property type="entry name" value="dUTPase-like"/>
</dbReference>
<evidence type="ECO:0000259" key="13">
    <source>
        <dbReference type="PROSITE" id="PS50878"/>
    </source>
</evidence>
<name>A0A8H7NTM4_9APHY</name>
<dbReference type="Pfam" id="PF17919">
    <property type="entry name" value="RT_RNaseH_2"/>
    <property type="match status" value="1"/>
</dbReference>
<dbReference type="PANTHER" id="PTHR37984:SF5">
    <property type="entry name" value="PROTEIN NYNRIN-LIKE"/>
    <property type="match status" value="1"/>
</dbReference>
<keyword evidence="9" id="KW-0808">Transferase</keyword>
<keyword evidence="10" id="KW-0238">DNA-binding</keyword>
<evidence type="ECO:0000256" key="3">
    <source>
        <dbReference type="ARBA" id="ARBA00022750"/>
    </source>
</evidence>